<feature type="domain" description="DUF397" evidence="1">
    <location>
        <begin position="27"/>
        <end position="78"/>
    </location>
</feature>
<protein>
    <submittedName>
        <fullName evidence="2">DUF397 domain-containing protein</fullName>
    </submittedName>
</protein>
<feature type="domain" description="DUF397" evidence="1">
    <location>
        <begin position="6"/>
        <end position="25"/>
    </location>
</feature>
<evidence type="ECO:0000259" key="1">
    <source>
        <dbReference type="Pfam" id="PF04149"/>
    </source>
</evidence>
<gene>
    <name evidence="2" type="ORF">OG549_16800</name>
</gene>
<organism evidence="2">
    <name type="scientific">Streptomyces sp. NBC_00003</name>
    <dbReference type="NCBI Taxonomy" id="2903608"/>
    <lineage>
        <taxon>Bacteria</taxon>
        <taxon>Bacillati</taxon>
        <taxon>Actinomycetota</taxon>
        <taxon>Actinomycetes</taxon>
        <taxon>Kitasatosporales</taxon>
        <taxon>Streptomycetaceae</taxon>
        <taxon>Streptomyces</taxon>
    </lineage>
</organism>
<dbReference type="Pfam" id="PF04149">
    <property type="entry name" value="DUF397"/>
    <property type="match status" value="2"/>
</dbReference>
<dbReference type="EMBL" id="CP108318">
    <property type="protein sequence ID" value="WTW62182.1"/>
    <property type="molecule type" value="Genomic_DNA"/>
</dbReference>
<dbReference type="InterPro" id="IPR007278">
    <property type="entry name" value="DUF397"/>
</dbReference>
<sequence length="80" mass="8547">MNTEQLHWYKSSYSGAEGGDCVELACAWRKSSYSGGEGGECIEIAAHPTTVHIRDSKNPQGPQLAVAPASWAAFTAYATQ</sequence>
<evidence type="ECO:0000313" key="2">
    <source>
        <dbReference type="EMBL" id="WTW62182.1"/>
    </source>
</evidence>
<reference evidence="2" key="1">
    <citation type="submission" date="2022-10" db="EMBL/GenBank/DDBJ databases">
        <title>The complete genomes of actinobacterial strains from the NBC collection.</title>
        <authorList>
            <person name="Joergensen T.S."/>
            <person name="Alvarez Arevalo M."/>
            <person name="Sterndorff E.B."/>
            <person name="Faurdal D."/>
            <person name="Vuksanovic O."/>
            <person name="Mourched A.-S."/>
            <person name="Charusanti P."/>
            <person name="Shaw S."/>
            <person name="Blin K."/>
            <person name="Weber T."/>
        </authorList>
    </citation>
    <scope>NUCLEOTIDE SEQUENCE</scope>
    <source>
        <strain evidence="2">NBC_00003</strain>
    </source>
</reference>
<accession>A0AAU2V433</accession>
<name>A0AAU2V433_9ACTN</name>
<dbReference type="AlphaFoldDB" id="A0AAU2V433"/>
<proteinExistence type="predicted"/>